<accession>A0ABQ4G3C9</accession>
<sequence length="504" mass="51789">MTVAGEVERAALTVLQPGFEGTVPPDWVRRALADGLGGVLLFARNVAGPAGTAALVAALREESPGAVVAIDEEGGSVTRLEAAGGSSWPGNLALGVVGDETLTRRVGRQIGRMVGAAGITLDYAPVVDVNADPRNPVIGVRSFGSDPDEVSRHSAAWIEGFQSAGVAACAKHFPGHGDTVIDSHLELPTVRASRDVLERRDLPPFRASIAAGVRAVMCGHLRVPALDDEPATLSRAIVTGLLREELGFDGLVVTDAIEMQAVAALHDPGEIAVRALVAGVDVVCVGVSSAQGESVYALRDAIVRAVREGRLPEERLAEAAGRVHELAAWYAERAGDRAGAAAGAVEGLGLATAAAALRVADPAGGLRPAEAVETPVLEAAPLVVRLYGWRSQAVGRATPLTLAEALAEHLPGTAGVEVGPGDAPPDLAALAGPGRPLVVAVHDAGRHEWMRRLLDEAVRARPDTVVVETGVPGPPCGRVYLATHGASTASARAAARWLTGRHAG</sequence>
<evidence type="ECO:0000256" key="2">
    <source>
        <dbReference type="ARBA" id="ARBA00022801"/>
    </source>
</evidence>
<keyword evidence="2 5" id="KW-0378">Hydrolase</keyword>
<comment type="similarity">
    <text evidence="1">Belongs to the glycosyl hydrolase 3 family.</text>
</comment>
<dbReference type="RefSeq" id="WP_204058853.1">
    <property type="nucleotide sequence ID" value="NZ_BAAAGP010000038.1"/>
</dbReference>
<reference evidence="5 6" key="1">
    <citation type="submission" date="2021-01" db="EMBL/GenBank/DDBJ databases">
        <title>Whole genome shotgun sequence of Microbispora corallina NBRC 16416.</title>
        <authorList>
            <person name="Komaki H."/>
            <person name="Tamura T."/>
        </authorList>
    </citation>
    <scope>NUCLEOTIDE SEQUENCE [LARGE SCALE GENOMIC DNA]</scope>
    <source>
        <strain evidence="5 6">NBRC 16416</strain>
    </source>
</reference>
<dbReference type="PRINTS" id="PR00133">
    <property type="entry name" value="GLHYDRLASE3"/>
</dbReference>
<evidence type="ECO:0000313" key="5">
    <source>
        <dbReference type="EMBL" id="GIH41540.1"/>
    </source>
</evidence>
<dbReference type="EMBL" id="BOOC01000022">
    <property type="protein sequence ID" value="GIH41540.1"/>
    <property type="molecule type" value="Genomic_DNA"/>
</dbReference>
<dbReference type="PANTHER" id="PTHR30480">
    <property type="entry name" value="BETA-HEXOSAMINIDASE-RELATED"/>
    <property type="match status" value="1"/>
</dbReference>
<name>A0ABQ4G3C9_9ACTN</name>
<dbReference type="InterPro" id="IPR001764">
    <property type="entry name" value="Glyco_hydro_3_N"/>
</dbReference>
<evidence type="ECO:0000256" key="1">
    <source>
        <dbReference type="ARBA" id="ARBA00005336"/>
    </source>
</evidence>
<feature type="domain" description="Glycoside hydrolase family 3 N-terminal" evidence="4">
    <location>
        <begin position="35"/>
        <end position="325"/>
    </location>
</feature>
<organism evidence="5 6">
    <name type="scientific">Microbispora corallina</name>
    <dbReference type="NCBI Taxonomy" id="83302"/>
    <lineage>
        <taxon>Bacteria</taxon>
        <taxon>Bacillati</taxon>
        <taxon>Actinomycetota</taxon>
        <taxon>Actinomycetes</taxon>
        <taxon>Streptosporangiales</taxon>
        <taxon>Streptosporangiaceae</taxon>
        <taxon>Microbispora</taxon>
    </lineage>
</organism>
<dbReference type="Proteomes" id="UP000603904">
    <property type="component" value="Unassembled WGS sequence"/>
</dbReference>
<dbReference type="Gene3D" id="3.20.20.300">
    <property type="entry name" value="Glycoside hydrolase, family 3, N-terminal domain"/>
    <property type="match status" value="1"/>
</dbReference>
<protein>
    <submittedName>
        <fullName evidence="5">Hydrolase</fullName>
    </submittedName>
</protein>
<dbReference type="InterPro" id="IPR036962">
    <property type="entry name" value="Glyco_hydro_3_N_sf"/>
</dbReference>
<dbReference type="GO" id="GO:0016787">
    <property type="term" value="F:hydrolase activity"/>
    <property type="evidence" value="ECO:0007669"/>
    <property type="project" value="UniProtKB-KW"/>
</dbReference>
<dbReference type="InterPro" id="IPR050226">
    <property type="entry name" value="NagZ_Beta-hexosaminidase"/>
</dbReference>
<evidence type="ECO:0000313" key="6">
    <source>
        <dbReference type="Proteomes" id="UP000603904"/>
    </source>
</evidence>
<dbReference type="SUPFAM" id="SSF51445">
    <property type="entry name" value="(Trans)glycosidases"/>
    <property type="match status" value="1"/>
</dbReference>
<proteinExistence type="inferred from homology"/>
<evidence type="ECO:0000256" key="3">
    <source>
        <dbReference type="ARBA" id="ARBA00023295"/>
    </source>
</evidence>
<keyword evidence="3" id="KW-0326">Glycosidase</keyword>
<dbReference type="InterPro" id="IPR017853">
    <property type="entry name" value="GH"/>
</dbReference>
<keyword evidence="6" id="KW-1185">Reference proteome</keyword>
<comment type="caution">
    <text evidence="5">The sequence shown here is derived from an EMBL/GenBank/DDBJ whole genome shotgun (WGS) entry which is preliminary data.</text>
</comment>
<dbReference type="Pfam" id="PF00933">
    <property type="entry name" value="Glyco_hydro_3"/>
    <property type="match status" value="1"/>
</dbReference>
<evidence type="ECO:0000259" key="4">
    <source>
        <dbReference type="Pfam" id="PF00933"/>
    </source>
</evidence>
<gene>
    <name evidence="5" type="ORF">Mco01_45400</name>
</gene>
<dbReference type="PANTHER" id="PTHR30480:SF16">
    <property type="entry name" value="GLYCOSIDE HYDROLASE FAMILY 3 DOMAIN PROTEIN"/>
    <property type="match status" value="1"/>
</dbReference>